<dbReference type="InterPro" id="IPR009057">
    <property type="entry name" value="Homeodomain-like_sf"/>
</dbReference>
<gene>
    <name evidence="3" type="ORF">LWI29_032210</name>
</gene>
<evidence type="ECO:0000259" key="2">
    <source>
        <dbReference type="Pfam" id="PF00249"/>
    </source>
</evidence>
<reference evidence="3" key="2">
    <citation type="submission" date="2023-06" db="EMBL/GenBank/DDBJ databases">
        <authorList>
            <person name="Swenson N.G."/>
            <person name="Wegrzyn J.L."/>
            <person name="Mcevoy S.L."/>
        </authorList>
    </citation>
    <scope>NUCLEOTIDE SEQUENCE</scope>
    <source>
        <strain evidence="3">NS2018</strain>
        <tissue evidence="3">Leaf</tissue>
    </source>
</reference>
<dbReference type="GO" id="GO:0003677">
    <property type="term" value="F:DNA binding"/>
    <property type="evidence" value="ECO:0007669"/>
    <property type="project" value="TreeGrafter"/>
</dbReference>
<dbReference type="GO" id="GO:0005654">
    <property type="term" value="C:nucleoplasm"/>
    <property type="evidence" value="ECO:0007669"/>
    <property type="project" value="TreeGrafter"/>
</dbReference>
<dbReference type="InterPro" id="IPR001005">
    <property type="entry name" value="SANT/Myb"/>
</dbReference>
<dbReference type="Pfam" id="PF00249">
    <property type="entry name" value="Myb_DNA-binding"/>
    <property type="match status" value="1"/>
</dbReference>
<accession>A0AA39TA98</accession>
<dbReference type="GO" id="GO:0051726">
    <property type="term" value="P:regulation of cell cycle"/>
    <property type="evidence" value="ECO:0007669"/>
    <property type="project" value="TreeGrafter"/>
</dbReference>
<proteinExistence type="predicted"/>
<dbReference type="Gene3D" id="1.10.10.60">
    <property type="entry name" value="Homeodomain-like"/>
    <property type="match status" value="1"/>
</dbReference>
<keyword evidence="4" id="KW-1185">Reference proteome</keyword>
<evidence type="ECO:0000313" key="4">
    <source>
        <dbReference type="Proteomes" id="UP001168877"/>
    </source>
</evidence>
<dbReference type="GO" id="GO:0006351">
    <property type="term" value="P:DNA-templated transcription"/>
    <property type="evidence" value="ECO:0007669"/>
    <property type="project" value="InterPro"/>
</dbReference>
<evidence type="ECO:0000313" key="3">
    <source>
        <dbReference type="EMBL" id="KAK0602310.1"/>
    </source>
</evidence>
<feature type="domain" description="Myb-like" evidence="2">
    <location>
        <begin position="14"/>
        <end position="50"/>
    </location>
</feature>
<protein>
    <recommendedName>
        <fullName evidence="2">Myb-like domain-containing protein</fullName>
    </recommendedName>
</protein>
<dbReference type="AlphaFoldDB" id="A0AA39TA98"/>
<dbReference type="GO" id="GO:0017053">
    <property type="term" value="C:transcription repressor complex"/>
    <property type="evidence" value="ECO:0007669"/>
    <property type="project" value="InterPro"/>
</dbReference>
<name>A0AA39TA98_ACESA</name>
<dbReference type="GO" id="GO:0006357">
    <property type="term" value="P:regulation of transcription by RNA polymerase II"/>
    <property type="evidence" value="ECO:0007669"/>
    <property type="project" value="TreeGrafter"/>
</dbReference>
<evidence type="ECO:0000256" key="1">
    <source>
        <dbReference type="SAM" id="MobiDB-lite"/>
    </source>
</evidence>
<dbReference type="Proteomes" id="UP001168877">
    <property type="component" value="Unassembled WGS sequence"/>
</dbReference>
<sequence length="205" mass="22887">MYTFCAEPQRSKGELLHFYEAYRSYGKDWKKVASQVCNRSVEMVEALYNMNRAFLSLPEGTASVVGLIAMMTDHYNVMEGSDGERESNDASVIPKKSQKRKRIPQLEAAHSKLHDASVCEDWSEGRIESKRPENGTYAGDTNSLMDMEGVGTVEVHRKVKKIYGKKMKVEEVRSSLSDDGAEACSVTEEGLGATKGKAVTLRFQM</sequence>
<dbReference type="PANTHER" id="PTHR21689">
    <property type="entry name" value="LIN-9"/>
    <property type="match status" value="1"/>
</dbReference>
<feature type="region of interest" description="Disordered" evidence="1">
    <location>
        <begin position="79"/>
        <end position="103"/>
    </location>
</feature>
<organism evidence="3 4">
    <name type="scientific">Acer saccharum</name>
    <name type="common">Sugar maple</name>
    <dbReference type="NCBI Taxonomy" id="4024"/>
    <lineage>
        <taxon>Eukaryota</taxon>
        <taxon>Viridiplantae</taxon>
        <taxon>Streptophyta</taxon>
        <taxon>Embryophyta</taxon>
        <taxon>Tracheophyta</taxon>
        <taxon>Spermatophyta</taxon>
        <taxon>Magnoliopsida</taxon>
        <taxon>eudicotyledons</taxon>
        <taxon>Gunneridae</taxon>
        <taxon>Pentapetalae</taxon>
        <taxon>rosids</taxon>
        <taxon>malvids</taxon>
        <taxon>Sapindales</taxon>
        <taxon>Sapindaceae</taxon>
        <taxon>Hippocastanoideae</taxon>
        <taxon>Acereae</taxon>
        <taxon>Acer</taxon>
    </lineage>
</organism>
<dbReference type="InterPro" id="IPR010561">
    <property type="entry name" value="LIN-9/ALY1"/>
</dbReference>
<dbReference type="PANTHER" id="PTHR21689:SF5">
    <property type="entry name" value="PROTEIN ALWAYS EARLY 1-RELATED"/>
    <property type="match status" value="1"/>
</dbReference>
<comment type="caution">
    <text evidence="3">The sequence shown here is derived from an EMBL/GenBank/DDBJ whole genome shotgun (WGS) entry which is preliminary data.</text>
</comment>
<dbReference type="EMBL" id="JAUESC010000003">
    <property type="protein sequence ID" value="KAK0602310.1"/>
    <property type="molecule type" value="Genomic_DNA"/>
</dbReference>
<reference evidence="3" key="1">
    <citation type="journal article" date="2022" name="Plant J.">
        <title>Strategies of tolerance reflected in two North American maple genomes.</title>
        <authorList>
            <person name="McEvoy S.L."/>
            <person name="Sezen U.U."/>
            <person name="Trouern-Trend A."/>
            <person name="McMahon S.M."/>
            <person name="Schaberg P.G."/>
            <person name="Yang J."/>
            <person name="Wegrzyn J.L."/>
            <person name="Swenson N.G."/>
        </authorList>
    </citation>
    <scope>NUCLEOTIDE SEQUENCE</scope>
    <source>
        <strain evidence="3">NS2018</strain>
    </source>
</reference>
<dbReference type="SUPFAM" id="SSF46689">
    <property type="entry name" value="Homeodomain-like"/>
    <property type="match status" value="1"/>
</dbReference>